<reference evidence="2 3" key="1">
    <citation type="journal article" date="2016" name="Front. Microbiol.">
        <title>Comparative Genomics Analysis of Streptomyces Species Reveals Their Adaptation to the Marine Environment and Their Diversity at the Genomic Level.</title>
        <authorList>
            <person name="Tian X."/>
            <person name="Zhang Z."/>
            <person name="Yang T."/>
            <person name="Chen M."/>
            <person name="Li J."/>
            <person name="Chen F."/>
            <person name="Yang J."/>
            <person name="Li W."/>
            <person name="Zhang B."/>
            <person name="Zhang Z."/>
            <person name="Wu J."/>
            <person name="Zhang C."/>
            <person name="Long L."/>
            <person name="Xiao J."/>
        </authorList>
    </citation>
    <scope>NUCLEOTIDE SEQUENCE [LARGE SCALE GENOMIC DNA]</scope>
    <source>
        <strain evidence="2 3">SCSIO M10372</strain>
    </source>
</reference>
<dbReference type="EMBL" id="LJGZ01000010">
    <property type="protein sequence ID" value="OEV21581.1"/>
    <property type="molecule type" value="Genomic_DNA"/>
</dbReference>
<dbReference type="RefSeq" id="WP_019765472.1">
    <property type="nucleotide sequence ID" value="NZ_LJGZ01000010.1"/>
</dbReference>
<dbReference type="CDD" id="cd00158">
    <property type="entry name" value="RHOD"/>
    <property type="match status" value="1"/>
</dbReference>
<dbReference type="OrthoDB" id="9800872at2"/>
<dbReference type="PANTHER" id="PTHR45431:SF3">
    <property type="entry name" value="RHODANESE-LIKE DOMAIN-CONTAINING PROTEIN 15, CHLOROPLASTIC"/>
    <property type="match status" value="1"/>
</dbReference>
<gene>
    <name evidence="2" type="ORF">AN221_06930</name>
</gene>
<dbReference type="Gene3D" id="6.10.140.1340">
    <property type="match status" value="1"/>
</dbReference>
<dbReference type="PATRIC" id="fig|518642.7.peg.1355"/>
<feature type="domain" description="Rhodanese" evidence="1">
    <location>
        <begin position="15"/>
        <end position="105"/>
    </location>
</feature>
<dbReference type="GeneID" id="97336490"/>
<dbReference type="InterPro" id="IPR036873">
    <property type="entry name" value="Rhodanese-like_dom_sf"/>
</dbReference>
<keyword evidence="3" id="KW-1185">Reference proteome</keyword>
<dbReference type="SUPFAM" id="SSF52821">
    <property type="entry name" value="Rhodanese/Cell cycle control phosphatase"/>
    <property type="match status" value="1"/>
</dbReference>
<dbReference type="Proteomes" id="UP000175971">
    <property type="component" value="Unassembled WGS sequence"/>
</dbReference>
<dbReference type="Gene3D" id="3.40.250.10">
    <property type="entry name" value="Rhodanese-like domain"/>
    <property type="match status" value="1"/>
</dbReference>
<evidence type="ECO:0000313" key="2">
    <source>
        <dbReference type="EMBL" id="OEV21581.1"/>
    </source>
</evidence>
<evidence type="ECO:0000259" key="1">
    <source>
        <dbReference type="PROSITE" id="PS50206"/>
    </source>
</evidence>
<comment type="caution">
    <text evidence="2">The sequence shown here is derived from an EMBL/GenBank/DDBJ whole genome shotgun (WGS) entry which is preliminary data.</text>
</comment>
<organism evidence="2 3">
    <name type="scientific">Streptomyces nanshensis</name>
    <dbReference type="NCBI Taxonomy" id="518642"/>
    <lineage>
        <taxon>Bacteria</taxon>
        <taxon>Bacillati</taxon>
        <taxon>Actinomycetota</taxon>
        <taxon>Actinomycetes</taxon>
        <taxon>Kitasatosporales</taxon>
        <taxon>Streptomycetaceae</taxon>
        <taxon>Streptomyces</taxon>
    </lineage>
</organism>
<dbReference type="GO" id="GO:0004792">
    <property type="term" value="F:thiosulfate-cyanide sulfurtransferase activity"/>
    <property type="evidence" value="ECO:0007669"/>
    <property type="project" value="InterPro"/>
</dbReference>
<dbReference type="AlphaFoldDB" id="A0A1E7LZG2"/>
<dbReference type="PROSITE" id="PS00380">
    <property type="entry name" value="RHODANESE_1"/>
    <property type="match status" value="1"/>
</dbReference>
<dbReference type="Pfam" id="PF11127">
    <property type="entry name" value="YgaP-like_TM"/>
    <property type="match status" value="1"/>
</dbReference>
<dbReference type="PANTHER" id="PTHR45431">
    <property type="entry name" value="RHODANESE-LIKE DOMAIN-CONTAINING PROTEIN 15, CHLOROPLASTIC"/>
    <property type="match status" value="1"/>
</dbReference>
<dbReference type="InterPro" id="IPR001763">
    <property type="entry name" value="Rhodanese-like_dom"/>
</dbReference>
<accession>A0A1E7LZG2</accession>
<dbReference type="InterPro" id="IPR001307">
    <property type="entry name" value="Thiosulphate_STrfase_CS"/>
</dbReference>
<protein>
    <submittedName>
        <fullName evidence="2">Transporter</fullName>
    </submittedName>
</protein>
<name>A0A1E7LZG2_9ACTN</name>
<dbReference type="PROSITE" id="PS50206">
    <property type="entry name" value="RHODANESE_3"/>
    <property type="match status" value="1"/>
</dbReference>
<evidence type="ECO:0000313" key="3">
    <source>
        <dbReference type="Proteomes" id="UP000175971"/>
    </source>
</evidence>
<dbReference type="InterPro" id="IPR052367">
    <property type="entry name" value="Thiosulfate_ST/Rhodanese-like"/>
</dbReference>
<dbReference type="SMART" id="SM00450">
    <property type="entry name" value="RHOD"/>
    <property type="match status" value="1"/>
</dbReference>
<sequence>MTSPASLSPAQAAARLEEFTVIDVRAPGEYAAGHVPGALNIPLDKLPEALPALKSASARGSLLVVCASGVRSTRACEILAGADIEAVTLTGGTSAWEGDGRGLDRPEGARAVWPMERQVRLAAGSLVVAGLVAGIRFPAARWLSAGVGSGLVFSAVTNTCGMASALSKLPYNRASRSGTTDLDATLEALQR</sequence>
<dbReference type="Pfam" id="PF00581">
    <property type="entry name" value="Rhodanese"/>
    <property type="match status" value="1"/>
</dbReference>
<dbReference type="InterPro" id="IPR021309">
    <property type="entry name" value="YgaP-like_TM"/>
</dbReference>
<proteinExistence type="predicted"/>